<dbReference type="InterPro" id="IPR004559">
    <property type="entry name" value="HemW-like"/>
</dbReference>
<dbReference type="SFLD" id="SFLDG01082">
    <property type="entry name" value="B12-binding_domain_containing"/>
    <property type="match status" value="1"/>
</dbReference>
<dbReference type="InterPro" id="IPR034505">
    <property type="entry name" value="Coproporphyrinogen-III_oxidase"/>
</dbReference>
<evidence type="ECO:0000256" key="9">
    <source>
        <dbReference type="RuleBase" id="RU364116"/>
    </source>
</evidence>
<dbReference type="InterPro" id="IPR006638">
    <property type="entry name" value="Elp3/MiaA/NifB-like_rSAM"/>
</dbReference>
<keyword evidence="6 9" id="KW-0408">Iron</keyword>
<gene>
    <name evidence="11" type="primary">hemN_2</name>
    <name evidence="11" type="ORF">ERS852407_01545</name>
</gene>
<dbReference type="AlphaFoldDB" id="A0A174BEI9"/>
<keyword evidence="8 9" id="KW-0143">Chaperone</keyword>
<comment type="subcellular location">
    <subcellularLocation>
        <location evidence="9">Cytoplasm</location>
    </subcellularLocation>
</comment>
<evidence type="ECO:0000256" key="2">
    <source>
        <dbReference type="ARBA" id="ARBA00017228"/>
    </source>
</evidence>
<dbReference type="GO" id="GO:0051539">
    <property type="term" value="F:4 iron, 4 sulfur cluster binding"/>
    <property type="evidence" value="ECO:0007669"/>
    <property type="project" value="UniProtKB-UniRule"/>
</dbReference>
<dbReference type="GO" id="GO:0004109">
    <property type="term" value="F:coproporphyrinogen oxidase activity"/>
    <property type="evidence" value="ECO:0007669"/>
    <property type="project" value="InterPro"/>
</dbReference>
<dbReference type="GO" id="GO:0005737">
    <property type="term" value="C:cytoplasm"/>
    <property type="evidence" value="ECO:0007669"/>
    <property type="project" value="UniProtKB-SubCell"/>
</dbReference>
<comment type="function">
    <text evidence="9">Probably acts as a heme chaperone, transferring heme to an unknown acceptor. Binds one molecule of heme per monomer, possibly covalently. Binds 1 [4Fe-4S] cluster. The cluster is coordinated with 3 cysteines and an exchangeable S-adenosyl-L-methionine.</text>
</comment>
<dbReference type="GO" id="GO:0046872">
    <property type="term" value="F:metal ion binding"/>
    <property type="evidence" value="ECO:0007669"/>
    <property type="project" value="UniProtKB-UniRule"/>
</dbReference>
<sequence length="405" mass="46556">MMNKKKLEIYVHIPFCAKKCAYCDFLSFPGNMRMRREYTDKLLEEIRIQSSFVREYQVDTIFLGGGTPSVLDVTDITAIMGTLKEHYDIAPDAEITIEVNPGTVKMEGLVAYREAGINRVSMGLQSADDTELRYLGRIHTYDEFLKSFQRVRMAGFTNVNVDLISAIPGQTPESWRNTLKKTAMLKPEHISAYSLIVEEGTPFYDRYGGHVEMESYEMSPEERRRLMALPDLPDEDTEREMYYMTRNCLAEQGYERYEISNYARPGFECRHNVGYWTGTGYLGLGLGASSYLEGCRFHNTSDFQSYVSAHLDDEAEFCQALRQDMEQLSVKSKMEEFMFLGLRLTRGVSVEGFITRFGQSIRNVYGGVIDKLEREGLLEHKNGYYHLTERGLDLSNYAMSLFLLD</sequence>
<name>A0A174BEI9_9FIRM</name>
<evidence type="ECO:0000313" key="12">
    <source>
        <dbReference type="Proteomes" id="UP000095651"/>
    </source>
</evidence>
<evidence type="ECO:0000313" key="11">
    <source>
        <dbReference type="EMBL" id="CUN98155.1"/>
    </source>
</evidence>
<dbReference type="Pfam" id="PF04055">
    <property type="entry name" value="Radical_SAM"/>
    <property type="match status" value="1"/>
</dbReference>
<keyword evidence="11" id="KW-0560">Oxidoreductase</keyword>
<evidence type="ECO:0000256" key="1">
    <source>
        <dbReference type="ARBA" id="ARBA00006100"/>
    </source>
</evidence>
<organism evidence="11 12">
    <name type="scientific">Hungatella hathewayi</name>
    <dbReference type="NCBI Taxonomy" id="154046"/>
    <lineage>
        <taxon>Bacteria</taxon>
        <taxon>Bacillati</taxon>
        <taxon>Bacillota</taxon>
        <taxon>Clostridia</taxon>
        <taxon>Lachnospirales</taxon>
        <taxon>Lachnospiraceae</taxon>
        <taxon>Hungatella</taxon>
    </lineage>
</organism>
<protein>
    <recommendedName>
        <fullName evidence="2 9">Heme chaperone HemW</fullName>
    </recommendedName>
</protein>
<proteinExistence type="inferred from homology"/>
<dbReference type="SMART" id="SM00729">
    <property type="entry name" value="Elp3"/>
    <property type="match status" value="1"/>
</dbReference>
<feature type="domain" description="Radical SAM core" evidence="10">
    <location>
        <begin position="1"/>
        <end position="230"/>
    </location>
</feature>
<comment type="similarity">
    <text evidence="1">Belongs to the anaerobic coproporphyrinogen-III oxidase family. HemW subfamily.</text>
</comment>
<dbReference type="Proteomes" id="UP000095651">
    <property type="component" value="Unassembled WGS sequence"/>
</dbReference>
<dbReference type="Pfam" id="PF06969">
    <property type="entry name" value="HemN_C"/>
    <property type="match status" value="1"/>
</dbReference>
<reference evidence="11 12" key="1">
    <citation type="submission" date="2015-09" db="EMBL/GenBank/DDBJ databases">
        <authorList>
            <consortium name="Pathogen Informatics"/>
        </authorList>
    </citation>
    <scope>NUCLEOTIDE SEQUENCE [LARGE SCALE GENOMIC DNA]</scope>
    <source>
        <strain evidence="11 12">2789STDY5608850</strain>
    </source>
</reference>
<keyword evidence="7 9" id="KW-0411">Iron-sulfur</keyword>
<dbReference type="PROSITE" id="PS51918">
    <property type="entry name" value="RADICAL_SAM"/>
    <property type="match status" value="1"/>
</dbReference>
<keyword evidence="5 9" id="KW-0479">Metal-binding</keyword>
<evidence type="ECO:0000256" key="4">
    <source>
        <dbReference type="ARBA" id="ARBA00022691"/>
    </source>
</evidence>
<dbReference type="InterPro" id="IPR010723">
    <property type="entry name" value="HemN_C"/>
</dbReference>
<evidence type="ECO:0000256" key="5">
    <source>
        <dbReference type="ARBA" id="ARBA00022723"/>
    </source>
</evidence>
<dbReference type="SUPFAM" id="SSF102114">
    <property type="entry name" value="Radical SAM enzymes"/>
    <property type="match status" value="1"/>
</dbReference>
<dbReference type="InterPro" id="IPR013785">
    <property type="entry name" value="Aldolase_TIM"/>
</dbReference>
<keyword evidence="9" id="KW-0963">Cytoplasm</keyword>
<evidence type="ECO:0000256" key="7">
    <source>
        <dbReference type="ARBA" id="ARBA00023014"/>
    </source>
</evidence>
<evidence type="ECO:0000256" key="8">
    <source>
        <dbReference type="ARBA" id="ARBA00023186"/>
    </source>
</evidence>
<accession>A0A174BEI9</accession>
<dbReference type="RefSeq" id="WP_055653992.1">
    <property type="nucleotide sequence ID" value="NZ_CABIXC010000003.1"/>
</dbReference>
<keyword evidence="3 9" id="KW-0349">Heme</keyword>
<dbReference type="PANTHER" id="PTHR13932:SF5">
    <property type="entry name" value="RADICAL S-ADENOSYL METHIONINE DOMAIN-CONTAINING PROTEIN 1, MITOCHONDRIAL"/>
    <property type="match status" value="1"/>
</dbReference>
<dbReference type="CDD" id="cd01335">
    <property type="entry name" value="Radical_SAM"/>
    <property type="match status" value="1"/>
</dbReference>
<dbReference type="Gene3D" id="3.20.20.70">
    <property type="entry name" value="Aldolase class I"/>
    <property type="match status" value="1"/>
</dbReference>
<dbReference type="InterPro" id="IPR058240">
    <property type="entry name" value="rSAM_sf"/>
</dbReference>
<evidence type="ECO:0000259" key="10">
    <source>
        <dbReference type="PROSITE" id="PS51918"/>
    </source>
</evidence>
<evidence type="ECO:0000256" key="6">
    <source>
        <dbReference type="ARBA" id="ARBA00023004"/>
    </source>
</evidence>
<keyword evidence="9" id="KW-0004">4Fe-4S</keyword>
<dbReference type="GO" id="GO:0006779">
    <property type="term" value="P:porphyrin-containing compound biosynthetic process"/>
    <property type="evidence" value="ECO:0007669"/>
    <property type="project" value="InterPro"/>
</dbReference>
<dbReference type="NCBIfam" id="TIGR00539">
    <property type="entry name" value="hemN_rel"/>
    <property type="match status" value="1"/>
</dbReference>
<dbReference type="EMBL" id="CYZE01000003">
    <property type="protein sequence ID" value="CUN98155.1"/>
    <property type="molecule type" value="Genomic_DNA"/>
</dbReference>
<evidence type="ECO:0000256" key="3">
    <source>
        <dbReference type="ARBA" id="ARBA00022617"/>
    </source>
</evidence>
<keyword evidence="4 9" id="KW-0949">S-adenosyl-L-methionine</keyword>
<dbReference type="InterPro" id="IPR007197">
    <property type="entry name" value="rSAM"/>
</dbReference>
<dbReference type="SFLD" id="SFLDS00029">
    <property type="entry name" value="Radical_SAM"/>
    <property type="match status" value="1"/>
</dbReference>
<dbReference type="SFLD" id="SFLDF00288">
    <property type="entry name" value="HemN-like__clustered_with_nucl"/>
    <property type="match status" value="1"/>
</dbReference>
<dbReference type="SFLD" id="SFLDG01065">
    <property type="entry name" value="anaerobic_coproporphyrinogen-I"/>
    <property type="match status" value="1"/>
</dbReference>
<dbReference type="SFLD" id="SFLDF00562">
    <property type="entry name" value="HemN-like__clustered_with_heat"/>
    <property type="match status" value="1"/>
</dbReference>
<dbReference type="PANTHER" id="PTHR13932">
    <property type="entry name" value="COPROPORPHYRINIGEN III OXIDASE"/>
    <property type="match status" value="1"/>
</dbReference>